<gene>
    <name evidence="1" type="ORF">B9Z19DRAFT_1134548</name>
</gene>
<keyword evidence="2" id="KW-1185">Reference proteome</keyword>
<dbReference type="AlphaFoldDB" id="A0A2T6ZE17"/>
<dbReference type="EMBL" id="NESQ01000349">
    <property type="protein sequence ID" value="PUU73733.1"/>
    <property type="molecule type" value="Genomic_DNA"/>
</dbReference>
<accession>A0A2T6ZE17</accession>
<evidence type="ECO:0000313" key="2">
    <source>
        <dbReference type="Proteomes" id="UP000244722"/>
    </source>
</evidence>
<evidence type="ECO:0000313" key="1">
    <source>
        <dbReference type="EMBL" id="PUU73733.1"/>
    </source>
</evidence>
<comment type="caution">
    <text evidence="1">The sequence shown here is derived from an EMBL/GenBank/DDBJ whole genome shotgun (WGS) entry which is preliminary data.</text>
</comment>
<dbReference type="OrthoDB" id="3248909at2759"/>
<organism evidence="1 2">
    <name type="scientific">Tuber borchii</name>
    <name type="common">White truffle</name>
    <dbReference type="NCBI Taxonomy" id="42251"/>
    <lineage>
        <taxon>Eukaryota</taxon>
        <taxon>Fungi</taxon>
        <taxon>Dikarya</taxon>
        <taxon>Ascomycota</taxon>
        <taxon>Pezizomycotina</taxon>
        <taxon>Pezizomycetes</taxon>
        <taxon>Pezizales</taxon>
        <taxon>Tuberaceae</taxon>
        <taxon>Tuber</taxon>
    </lineage>
</organism>
<reference evidence="1 2" key="1">
    <citation type="submission" date="2017-04" db="EMBL/GenBank/DDBJ databases">
        <title>Draft genome sequence of Tuber borchii Vittad., a whitish edible truffle.</title>
        <authorList>
            <consortium name="DOE Joint Genome Institute"/>
            <person name="Murat C."/>
            <person name="Kuo A."/>
            <person name="Barry K.W."/>
            <person name="Clum A."/>
            <person name="Dockter R.B."/>
            <person name="Fauchery L."/>
            <person name="Iotti M."/>
            <person name="Kohler A."/>
            <person name="Labutti K."/>
            <person name="Lindquist E.A."/>
            <person name="Lipzen A."/>
            <person name="Ohm R.A."/>
            <person name="Wang M."/>
            <person name="Grigoriev I.V."/>
            <person name="Zambonelli A."/>
            <person name="Martin F.M."/>
        </authorList>
    </citation>
    <scope>NUCLEOTIDE SEQUENCE [LARGE SCALE GENOMIC DNA]</scope>
    <source>
        <strain evidence="1 2">Tbo3840</strain>
    </source>
</reference>
<sequence length="132" mass="14966">MQLACAPSEIKSSEGTEYTFSTDKCTYSIDPLPNFDATRNMMYIGFANYNGDSDHNLNNSKTECKGPNLLLVIWAKSRNVLNKSDKLDLNVLYCKPSYYYQTHEVTEDKTIDIITFEENVAADATVWEVNAK</sequence>
<protein>
    <submittedName>
        <fullName evidence="1">Uncharacterized protein</fullName>
    </submittedName>
</protein>
<proteinExistence type="predicted"/>
<name>A0A2T6ZE17_TUBBO</name>
<dbReference type="Proteomes" id="UP000244722">
    <property type="component" value="Unassembled WGS sequence"/>
</dbReference>